<evidence type="ECO:0008006" key="4">
    <source>
        <dbReference type="Google" id="ProtNLM"/>
    </source>
</evidence>
<sequence length="221" mass="25992">MKWRDKDINEPNVFLEEDFYTNVDKNLKIDETLYENKSNKRPYDKFDKNSRIKFYVILTLIAALVIIIFVCIFIKSDREIVKYESMAKEYYKAGNYKEAAVIYEKLYEETGNIEYNLEHSNVSRHIEAYEIIREASNEVKLGGYEKAIEILLTVNPLDDTTANRIFQIKSQASSKWLSHIEKDIEDKKYQDAKTEIMRFLNLQPNHEQAIEIKKGQLVGGI</sequence>
<proteinExistence type="predicted"/>
<accession>A0A135YPH0</accession>
<dbReference type="Gene3D" id="1.25.40.10">
    <property type="entry name" value="Tetratricopeptide repeat domain"/>
    <property type="match status" value="1"/>
</dbReference>
<dbReference type="EMBL" id="LSQZ01000075">
    <property type="protein sequence ID" value="KXI11251.1"/>
    <property type="molecule type" value="Genomic_DNA"/>
</dbReference>
<name>A0A135YPH0_9FIRM</name>
<feature type="transmembrane region" description="Helical" evidence="1">
    <location>
        <begin position="52"/>
        <end position="74"/>
    </location>
</feature>
<dbReference type="RefSeq" id="WP_081097435.1">
    <property type="nucleotide sequence ID" value="NZ_KQ961833.1"/>
</dbReference>
<protein>
    <recommendedName>
        <fullName evidence="4">Tetratricopeptide repeat protein</fullName>
    </recommendedName>
</protein>
<dbReference type="PATRIC" id="fig|1261.5.peg.1430"/>
<reference evidence="2 3" key="1">
    <citation type="submission" date="2016-02" db="EMBL/GenBank/DDBJ databases">
        <authorList>
            <person name="Wen L."/>
            <person name="He K."/>
            <person name="Yang H."/>
        </authorList>
    </citation>
    <scope>NUCLEOTIDE SEQUENCE [LARGE SCALE GENOMIC DNA]</scope>
    <source>
        <strain evidence="2 3">MJR8628A</strain>
    </source>
</reference>
<gene>
    <name evidence="2" type="ORF">HMPREF3195_01426</name>
</gene>
<evidence type="ECO:0000256" key="1">
    <source>
        <dbReference type="SAM" id="Phobius"/>
    </source>
</evidence>
<keyword evidence="1" id="KW-0812">Transmembrane</keyword>
<keyword evidence="1" id="KW-0472">Membrane</keyword>
<dbReference type="InterPro" id="IPR011990">
    <property type="entry name" value="TPR-like_helical_dom_sf"/>
</dbReference>
<dbReference type="Proteomes" id="UP000070326">
    <property type="component" value="Unassembled WGS sequence"/>
</dbReference>
<dbReference type="SUPFAM" id="SSF48452">
    <property type="entry name" value="TPR-like"/>
    <property type="match status" value="1"/>
</dbReference>
<dbReference type="STRING" id="1261.HMPREF3195_01426"/>
<evidence type="ECO:0000313" key="3">
    <source>
        <dbReference type="Proteomes" id="UP000070326"/>
    </source>
</evidence>
<feature type="non-terminal residue" evidence="2">
    <location>
        <position position="221"/>
    </location>
</feature>
<dbReference type="AlphaFoldDB" id="A0A135YPH0"/>
<keyword evidence="1" id="KW-1133">Transmembrane helix</keyword>
<organism evidence="2 3">
    <name type="scientific">Peptostreptococcus anaerobius</name>
    <dbReference type="NCBI Taxonomy" id="1261"/>
    <lineage>
        <taxon>Bacteria</taxon>
        <taxon>Bacillati</taxon>
        <taxon>Bacillota</taxon>
        <taxon>Clostridia</taxon>
        <taxon>Peptostreptococcales</taxon>
        <taxon>Peptostreptococcaceae</taxon>
        <taxon>Peptostreptococcus</taxon>
    </lineage>
</organism>
<comment type="caution">
    <text evidence="2">The sequence shown here is derived from an EMBL/GenBank/DDBJ whole genome shotgun (WGS) entry which is preliminary data.</text>
</comment>
<evidence type="ECO:0000313" key="2">
    <source>
        <dbReference type="EMBL" id="KXI11251.1"/>
    </source>
</evidence>